<dbReference type="GO" id="GO:0004672">
    <property type="term" value="F:protein kinase activity"/>
    <property type="evidence" value="ECO:0007669"/>
    <property type="project" value="InterPro"/>
</dbReference>
<feature type="region of interest" description="Disordered" evidence="1">
    <location>
        <begin position="1"/>
        <end position="80"/>
    </location>
</feature>
<dbReference type="GO" id="GO:0005737">
    <property type="term" value="C:cytoplasm"/>
    <property type="evidence" value="ECO:0007669"/>
    <property type="project" value="TreeGrafter"/>
</dbReference>
<reference evidence="4" key="1">
    <citation type="journal article" date="2016" name="Nat. Commun.">
        <title>The Gonium pectorale genome demonstrates co-option of cell cycle regulation during the evolution of multicellularity.</title>
        <authorList>
            <person name="Hanschen E.R."/>
            <person name="Marriage T.N."/>
            <person name="Ferris P.J."/>
            <person name="Hamaji T."/>
            <person name="Toyoda A."/>
            <person name="Fujiyama A."/>
            <person name="Neme R."/>
            <person name="Noguchi H."/>
            <person name="Minakuchi Y."/>
            <person name="Suzuki M."/>
            <person name="Kawai-Toyooka H."/>
            <person name="Smith D.R."/>
            <person name="Sparks H."/>
            <person name="Anderson J."/>
            <person name="Bakaric R."/>
            <person name="Luria V."/>
            <person name="Karger A."/>
            <person name="Kirschner M.W."/>
            <person name="Durand P.M."/>
            <person name="Michod R.E."/>
            <person name="Nozaki H."/>
            <person name="Olson B.J."/>
        </authorList>
    </citation>
    <scope>NUCLEOTIDE SEQUENCE [LARGE SCALE GENOMIC DNA]</scope>
    <source>
        <strain evidence="4">NIES-2863</strain>
    </source>
</reference>
<evidence type="ECO:0000313" key="3">
    <source>
        <dbReference type="EMBL" id="KXZ41317.1"/>
    </source>
</evidence>
<dbReference type="GO" id="GO:0005524">
    <property type="term" value="F:ATP binding"/>
    <property type="evidence" value="ECO:0007669"/>
    <property type="project" value="InterPro"/>
</dbReference>
<comment type="caution">
    <text evidence="3">The sequence shown here is derived from an EMBL/GenBank/DDBJ whole genome shotgun (WGS) entry which is preliminary data.</text>
</comment>
<dbReference type="PANTHER" id="PTHR23257:SF963">
    <property type="entry name" value="AT08303P"/>
    <property type="match status" value="1"/>
</dbReference>
<name>A0A150FUP5_GONPE</name>
<dbReference type="InterPro" id="IPR008271">
    <property type="entry name" value="Ser/Thr_kinase_AS"/>
</dbReference>
<keyword evidence="4" id="KW-1185">Reference proteome</keyword>
<sequence length="250" mass="25201">MAAARAGAFRQRPPLAERPAEQPPAAAPADAPASATPAAAAAAATEVASPWDSMAAAAARNGPTAPPPAGSSALPAAGSSGASGSAAAAAALGGDSTGSSTTVPPALVPLYTSLLEVALAVRHMHGRRLIHGDLKSANVLLKSSSCDPRGWTCKLSDLGCARLLSEEEMSAGGVRQPNPSGTLPYMAPELLSQGGLQGPHTDVYAFGIMMWELLHGTPPYLRMNPAVLPAMVVRQGLRPAFSSGAPPEYV</sequence>
<organism evidence="3 4">
    <name type="scientific">Gonium pectorale</name>
    <name type="common">Green alga</name>
    <dbReference type="NCBI Taxonomy" id="33097"/>
    <lineage>
        <taxon>Eukaryota</taxon>
        <taxon>Viridiplantae</taxon>
        <taxon>Chlorophyta</taxon>
        <taxon>core chlorophytes</taxon>
        <taxon>Chlorophyceae</taxon>
        <taxon>CS clade</taxon>
        <taxon>Chlamydomonadales</taxon>
        <taxon>Volvocaceae</taxon>
        <taxon>Gonium</taxon>
    </lineage>
</organism>
<dbReference type="EMBL" id="LSYV01000555">
    <property type="protein sequence ID" value="KXZ41317.1"/>
    <property type="molecule type" value="Genomic_DNA"/>
</dbReference>
<dbReference type="SMART" id="SM00220">
    <property type="entry name" value="S_TKc"/>
    <property type="match status" value="1"/>
</dbReference>
<dbReference type="InterPro" id="IPR011009">
    <property type="entry name" value="Kinase-like_dom_sf"/>
</dbReference>
<accession>A0A150FUP5</accession>
<dbReference type="PROSITE" id="PS00108">
    <property type="entry name" value="PROTEIN_KINASE_ST"/>
    <property type="match status" value="1"/>
</dbReference>
<dbReference type="PANTHER" id="PTHR23257">
    <property type="entry name" value="SERINE-THREONINE PROTEIN KINASE"/>
    <property type="match status" value="1"/>
</dbReference>
<proteinExistence type="predicted"/>
<dbReference type="InterPro" id="IPR050167">
    <property type="entry name" value="Ser_Thr_protein_kinase"/>
</dbReference>
<dbReference type="InterPro" id="IPR000719">
    <property type="entry name" value="Prot_kinase_dom"/>
</dbReference>
<gene>
    <name evidence="3" type="ORF">GPECTOR_558g578</name>
</gene>
<dbReference type="OrthoDB" id="538877at2759"/>
<feature type="domain" description="Protein kinase" evidence="2">
    <location>
        <begin position="1"/>
        <end position="250"/>
    </location>
</feature>
<dbReference type="Pfam" id="PF00069">
    <property type="entry name" value="Pkinase"/>
    <property type="match status" value="1"/>
</dbReference>
<feature type="compositionally biased region" description="Low complexity" evidence="1">
    <location>
        <begin position="27"/>
        <end position="63"/>
    </location>
</feature>
<evidence type="ECO:0000259" key="2">
    <source>
        <dbReference type="PROSITE" id="PS50011"/>
    </source>
</evidence>
<dbReference type="SUPFAM" id="SSF56112">
    <property type="entry name" value="Protein kinase-like (PK-like)"/>
    <property type="match status" value="1"/>
</dbReference>
<protein>
    <recommendedName>
        <fullName evidence="2">Protein kinase domain-containing protein</fullName>
    </recommendedName>
</protein>
<dbReference type="STRING" id="33097.A0A150FUP5"/>
<dbReference type="Proteomes" id="UP000075714">
    <property type="component" value="Unassembled WGS sequence"/>
</dbReference>
<dbReference type="Gene3D" id="1.10.510.10">
    <property type="entry name" value="Transferase(Phosphotransferase) domain 1"/>
    <property type="match status" value="1"/>
</dbReference>
<dbReference type="AlphaFoldDB" id="A0A150FUP5"/>
<evidence type="ECO:0000313" key="4">
    <source>
        <dbReference type="Proteomes" id="UP000075714"/>
    </source>
</evidence>
<dbReference type="PROSITE" id="PS50011">
    <property type="entry name" value="PROTEIN_KINASE_DOM"/>
    <property type="match status" value="1"/>
</dbReference>
<feature type="compositionally biased region" description="Low complexity" evidence="1">
    <location>
        <begin position="70"/>
        <end position="80"/>
    </location>
</feature>
<dbReference type="GO" id="GO:0007165">
    <property type="term" value="P:signal transduction"/>
    <property type="evidence" value="ECO:0007669"/>
    <property type="project" value="TreeGrafter"/>
</dbReference>
<evidence type="ECO:0000256" key="1">
    <source>
        <dbReference type="SAM" id="MobiDB-lite"/>
    </source>
</evidence>